<dbReference type="RefSeq" id="XP_018128654.1">
    <property type="nucleotide sequence ID" value="XM_018276934.2"/>
</dbReference>
<dbReference type="GO" id="GO:0042790">
    <property type="term" value="P:nucleolar large rRNA transcription by RNA polymerase I"/>
    <property type="evidence" value="ECO:0007669"/>
    <property type="project" value="TreeGrafter"/>
</dbReference>
<proteinExistence type="predicted"/>
<dbReference type="InterPro" id="IPR029178">
    <property type="entry name" value="Ecm11_C"/>
</dbReference>
<sequence length="424" mass="46348">MAGGVQGFVNKKHQQYGGTENETPLSQAEIQQRKTAVRDLGLKAPGPAAGRRSLSTSGPGVPFRDGVTGPARAASPLAMQQAGAQNGFATQGRTQGNGQGQAYTQRESMWAESSLGSDSLFTVKDKSFGHFYSDDELQGQHVEGQDQDVGLSDQRSDSDPEEGEADQNMAGYHNANPRQPGISQASIPMRGVITRRFEPKMQQQQRPVTETAPSNGKRASNGSVKNYNQKTMPGRGHQVQKDGDHQQEVDAFAPSEVDEDTIHSIGGNGGKHPRKGSKRQAEDISNIDFDHKTLYEMSYADLEKQPFDEDPNQAENSSLTGLSKPLDDRMKMFQNAPAENQAAFLATLSIDEWEDAGEWLMKQFGTVMGKVADARRERRKIAAEFEERLAARDAEVRNKIDGVEDALNFLKDGGNDLLRGKTPI</sequence>
<feature type="compositionally biased region" description="Basic and acidic residues" evidence="1">
    <location>
        <begin position="239"/>
        <end position="248"/>
    </location>
</feature>
<dbReference type="GO" id="GO:0017025">
    <property type="term" value="F:TBP-class protein binding"/>
    <property type="evidence" value="ECO:0007669"/>
    <property type="project" value="TreeGrafter"/>
</dbReference>
<dbReference type="AlphaFoldDB" id="A0A1B8GGH6"/>
<dbReference type="PANTHER" id="PTHR28244">
    <property type="entry name" value="RNA POLYMERASE I-SPECIFIC TRANSCRIPTION INITIATION FACTOR RRN11"/>
    <property type="match status" value="1"/>
</dbReference>
<accession>A0A1B8GGH6</accession>
<evidence type="ECO:0000259" key="2">
    <source>
        <dbReference type="Pfam" id="PF15463"/>
    </source>
</evidence>
<reference evidence="4" key="2">
    <citation type="journal article" date="2018" name="Nat. Commun.">
        <title>Extreme sensitivity to ultraviolet light in the fungal pathogen causing white-nose syndrome of bats.</title>
        <authorList>
            <person name="Palmer J.M."/>
            <person name="Drees K.P."/>
            <person name="Foster J.T."/>
            <person name="Lindner D.L."/>
        </authorList>
    </citation>
    <scope>NUCLEOTIDE SEQUENCE [LARGE SCALE GENOMIC DNA]</scope>
    <source>
        <strain evidence="4">UAMH 10579</strain>
    </source>
</reference>
<dbReference type="STRING" id="342668.A0A1B8GGH6"/>
<evidence type="ECO:0000313" key="3">
    <source>
        <dbReference type="EMBL" id="OBT94921.1"/>
    </source>
</evidence>
<dbReference type="GO" id="GO:0070860">
    <property type="term" value="C:RNA polymerase I core factor complex"/>
    <property type="evidence" value="ECO:0007669"/>
    <property type="project" value="TreeGrafter"/>
</dbReference>
<feature type="region of interest" description="Disordered" evidence="1">
    <location>
        <begin position="134"/>
        <end position="285"/>
    </location>
</feature>
<feature type="domain" description="Extracellular mutant protein 11 C-terminal" evidence="2">
    <location>
        <begin position="288"/>
        <end position="418"/>
    </location>
</feature>
<evidence type="ECO:0000313" key="4">
    <source>
        <dbReference type="Proteomes" id="UP000091956"/>
    </source>
</evidence>
<reference evidence="3 4" key="1">
    <citation type="submission" date="2016-03" db="EMBL/GenBank/DDBJ databases">
        <title>Comparative genomics of Pseudogymnoascus destructans, the fungus causing white-nose syndrome of bats.</title>
        <authorList>
            <person name="Palmer J.M."/>
            <person name="Drees K.P."/>
            <person name="Foster J.T."/>
            <person name="Lindner D.L."/>
        </authorList>
    </citation>
    <scope>NUCLEOTIDE SEQUENCE [LARGE SCALE GENOMIC DNA]</scope>
    <source>
        <strain evidence="3 4">UAMH 10579</strain>
    </source>
</reference>
<feature type="region of interest" description="Disordered" evidence="1">
    <location>
        <begin position="1"/>
        <end position="114"/>
    </location>
</feature>
<keyword evidence="4" id="KW-1185">Reference proteome</keyword>
<dbReference type="GO" id="GO:0001164">
    <property type="term" value="F:RNA polymerase I core promoter sequence-specific DNA binding"/>
    <property type="evidence" value="ECO:0007669"/>
    <property type="project" value="TreeGrafter"/>
</dbReference>
<dbReference type="GeneID" id="28840886"/>
<organism evidence="3 4">
    <name type="scientific">Pseudogymnoascus verrucosus</name>
    <dbReference type="NCBI Taxonomy" id="342668"/>
    <lineage>
        <taxon>Eukaryota</taxon>
        <taxon>Fungi</taxon>
        <taxon>Dikarya</taxon>
        <taxon>Ascomycota</taxon>
        <taxon>Pezizomycotina</taxon>
        <taxon>Leotiomycetes</taxon>
        <taxon>Thelebolales</taxon>
        <taxon>Thelebolaceae</taxon>
        <taxon>Pseudogymnoascus</taxon>
    </lineage>
</organism>
<feature type="compositionally biased region" description="Polar residues" evidence="1">
    <location>
        <begin position="201"/>
        <end position="231"/>
    </location>
</feature>
<dbReference type="PANTHER" id="PTHR28244:SF1">
    <property type="entry name" value="RNA POLYMERASE I-SPECIFIC TRANSCRIPTION INITIATION FACTOR RRN11"/>
    <property type="match status" value="1"/>
</dbReference>
<protein>
    <recommendedName>
        <fullName evidence="2">Extracellular mutant protein 11 C-terminal domain-containing protein</fullName>
    </recommendedName>
</protein>
<evidence type="ECO:0000256" key="1">
    <source>
        <dbReference type="SAM" id="MobiDB-lite"/>
    </source>
</evidence>
<dbReference type="InterPro" id="IPR053029">
    <property type="entry name" value="RNA_pol_I-specific_init_factor"/>
</dbReference>
<feature type="compositionally biased region" description="Polar residues" evidence="1">
    <location>
        <begin position="16"/>
        <end position="34"/>
    </location>
</feature>
<dbReference type="EMBL" id="KV460239">
    <property type="protein sequence ID" value="OBT94921.1"/>
    <property type="molecule type" value="Genomic_DNA"/>
</dbReference>
<dbReference type="Pfam" id="PF15463">
    <property type="entry name" value="ECM11"/>
    <property type="match status" value="1"/>
</dbReference>
<dbReference type="Proteomes" id="UP000091956">
    <property type="component" value="Unassembled WGS sequence"/>
</dbReference>
<gene>
    <name evidence="3" type="ORF">VE01_07500</name>
</gene>
<dbReference type="OrthoDB" id="5346740at2759"/>
<name>A0A1B8GGH6_9PEZI</name>